<dbReference type="AlphaFoldDB" id="A0A401TQE3"/>
<feature type="non-terminal residue" evidence="2">
    <location>
        <position position="78"/>
    </location>
</feature>
<evidence type="ECO:0000313" key="3">
    <source>
        <dbReference type="Proteomes" id="UP000287033"/>
    </source>
</evidence>
<organism evidence="2 3">
    <name type="scientific">Chiloscyllium punctatum</name>
    <name type="common">Brownbanded bambooshark</name>
    <name type="synonym">Hemiscyllium punctatum</name>
    <dbReference type="NCBI Taxonomy" id="137246"/>
    <lineage>
        <taxon>Eukaryota</taxon>
        <taxon>Metazoa</taxon>
        <taxon>Chordata</taxon>
        <taxon>Craniata</taxon>
        <taxon>Vertebrata</taxon>
        <taxon>Chondrichthyes</taxon>
        <taxon>Elasmobranchii</taxon>
        <taxon>Galeomorphii</taxon>
        <taxon>Galeoidea</taxon>
        <taxon>Orectolobiformes</taxon>
        <taxon>Hemiscylliidae</taxon>
        <taxon>Chiloscyllium</taxon>
    </lineage>
</organism>
<gene>
    <name evidence="2" type="ORF">chiPu_0029054</name>
</gene>
<keyword evidence="3" id="KW-1185">Reference proteome</keyword>
<accession>A0A401TQE3</accession>
<dbReference type="Proteomes" id="UP000287033">
    <property type="component" value="Unassembled WGS sequence"/>
</dbReference>
<evidence type="ECO:0000256" key="1">
    <source>
        <dbReference type="SAM" id="MobiDB-lite"/>
    </source>
</evidence>
<reference evidence="2 3" key="1">
    <citation type="journal article" date="2018" name="Nat. Ecol. Evol.">
        <title>Shark genomes provide insights into elasmobranch evolution and the origin of vertebrates.</title>
        <authorList>
            <person name="Hara Y"/>
            <person name="Yamaguchi K"/>
            <person name="Onimaru K"/>
            <person name="Kadota M"/>
            <person name="Koyanagi M"/>
            <person name="Keeley SD"/>
            <person name="Tatsumi K"/>
            <person name="Tanaka K"/>
            <person name="Motone F"/>
            <person name="Kageyama Y"/>
            <person name="Nozu R"/>
            <person name="Adachi N"/>
            <person name="Nishimura O"/>
            <person name="Nakagawa R"/>
            <person name="Tanegashima C"/>
            <person name="Kiyatake I"/>
            <person name="Matsumoto R"/>
            <person name="Murakumo K"/>
            <person name="Nishida K"/>
            <person name="Terakita A"/>
            <person name="Kuratani S"/>
            <person name="Sato K"/>
            <person name="Hyodo S Kuraku.S."/>
        </authorList>
    </citation>
    <scope>NUCLEOTIDE SEQUENCE [LARGE SCALE GENOMIC DNA]</scope>
</reference>
<name>A0A401TQE3_CHIPU</name>
<evidence type="ECO:0000313" key="2">
    <source>
        <dbReference type="EMBL" id="GCC44910.1"/>
    </source>
</evidence>
<feature type="region of interest" description="Disordered" evidence="1">
    <location>
        <begin position="1"/>
        <end position="43"/>
    </location>
</feature>
<sequence length="78" mass="8694">MRQINRARPAGGFRTTHARPRDDRWQAGRTPVPRSRHRVSGSDVVPMVVRHRQHHLRIASGRAPGVRISATGAGADRD</sequence>
<proteinExistence type="predicted"/>
<protein>
    <submittedName>
        <fullName evidence="2">Uncharacterized protein</fullName>
    </submittedName>
</protein>
<comment type="caution">
    <text evidence="2">The sequence shown here is derived from an EMBL/GenBank/DDBJ whole genome shotgun (WGS) entry which is preliminary data.</text>
</comment>
<dbReference type="EMBL" id="BEZZ01147029">
    <property type="protein sequence ID" value="GCC44910.1"/>
    <property type="molecule type" value="Genomic_DNA"/>
</dbReference>